<evidence type="ECO:0000256" key="1">
    <source>
        <dbReference type="SAM" id="MobiDB-lite"/>
    </source>
</evidence>
<protein>
    <recommendedName>
        <fullName evidence="5">Lipoprotein</fullName>
    </recommendedName>
</protein>
<dbReference type="Proteomes" id="UP000431401">
    <property type="component" value="Unassembled WGS sequence"/>
</dbReference>
<comment type="caution">
    <text evidence="3">The sequence shown here is derived from an EMBL/GenBank/DDBJ whole genome shotgun (WGS) entry which is preliminary data.</text>
</comment>
<evidence type="ECO:0000313" key="4">
    <source>
        <dbReference type="Proteomes" id="UP000431401"/>
    </source>
</evidence>
<keyword evidence="4" id="KW-1185">Reference proteome</keyword>
<feature type="compositionally biased region" description="Low complexity" evidence="1">
    <location>
        <begin position="27"/>
        <end position="37"/>
    </location>
</feature>
<accession>A0A7K0DWS2</accession>
<proteinExistence type="predicted"/>
<evidence type="ECO:0000313" key="3">
    <source>
        <dbReference type="EMBL" id="MQY30038.1"/>
    </source>
</evidence>
<feature type="chain" id="PRO_5029473664" description="Lipoprotein" evidence="2">
    <location>
        <begin position="23"/>
        <end position="139"/>
    </location>
</feature>
<gene>
    <name evidence="3" type="ORF">NRB56_56330</name>
</gene>
<keyword evidence="2" id="KW-0732">Signal</keyword>
<organism evidence="3 4">
    <name type="scientific">Nocardia aurantia</name>
    <dbReference type="NCBI Taxonomy" id="2585199"/>
    <lineage>
        <taxon>Bacteria</taxon>
        <taxon>Bacillati</taxon>
        <taxon>Actinomycetota</taxon>
        <taxon>Actinomycetes</taxon>
        <taxon>Mycobacteriales</taxon>
        <taxon>Nocardiaceae</taxon>
        <taxon>Nocardia</taxon>
    </lineage>
</organism>
<name>A0A7K0DWS2_9NOCA</name>
<sequence length="139" mass="13567">MRRPLFILSLLACAAMATPLTACSHASDDSGSAHAASPQEGAGPPVGEGTLKVRATTGAEQFPASGLGVGVSKCDSSASLTTLTTAGHEGAAAHNLPGGCYQVAATGVPSGCMLGSPSPVKVDVTPGNTSIASFQLKCA</sequence>
<feature type="region of interest" description="Disordered" evidence="1">
    <location>
        <begin position="27"/>
        <end position="50"/>
    </location>
</feature>
<feature type="signal peptide" evidence="2">
    <location>
        <begin position="1"/>
        <end position="22"/>
    </location>
</feature>
<dbReference type="EMBL" id="WEGI01000012">
    <property type="protein sequence ID" value="MQY30038.1"/>
    <property type="molecule type" value="Genomic_DNA"/>
</dbReference>
<evidence type="ECO:0000256" key="2">
    <source>
        <dbReference type="SAM" id="SignalP"/>
    </source>
</evidence>
<reference evidence="3 4" key="1">
    <citation type="submission" date="2019-10" db="EMBL/GenBank/DDBJ databases">
        <title>Nocardia macrotermitis sp. nov. and Nocardia aurantia sp. nov., isolated from the gut of fungus growing-termite Macrotermes natalensis.</title>
        <authorList>
            <person name="Benndorf R."/>
            <person name="Schwitalla J."/>
            <person name="Martin K."/>
            <person name="De Beer W."/>
            <person name="Kaster A.-K."/>
            <person name="Vollmers J."/>
            <person name="Poulsen M."/>
            <person name="Beemelmanns C."/>
        </authorList>
    </citation>
    <scope>NUCLEOTIDE SEQUENCE [LARGE SCALE GENOMIC DNA]</scope>
    <source>
        <strain evidence="3 4">RB56</strain>
    </source>
</reference>
<dbReference type="AlphaFoldDB" id="A0A7K0DWS2"/>
<dbReference type="RefSeq" id="WP_153347288.1">
    <property type="nucleotide sequence ID" value="NZ_WEGI01000012.1"/>
</dbReference>
<evidence type="ECO:0008006" key="5">
    <source>
        <dbReference type="Google" id="ProtNLM"/>
    </source>
</evidence>
<dbReference type="OrthoDB" id="4559039at2"/>